<proteinExistence type="predicted"/>
<keyword evidence="3" id="KW-1185">Reference proteome</keyword>
<feature type="signal peptide" evidence="1">
    <location>
        <begin position="1"/>
        <end position="21"/>
    </location>
</feature>
<gene>
    <name evidence="2" type="ORF">GCM10010515_29160</name>
</gene>
<accession>A0A918KDE5</accession>
<feature type="chain" id="PRO_5039520680" evidence="1">
    <location>
        <begin position="22"/>
        <end position="105"/>
    </location>
</feature>
<protein>
    <submittedName>
        <fullName evidence="2">Uncharacterized protein</fullName>
    </submittedName>
</protein>
<reference evidence="2" key="1">
    <citation type="journal article" date="2014" name="Int. J. Syst. Evol. Microbiol.">
        <title>Complete genome sequence of Corynebacterium casei LMG S-19264T (=DSM 44701T), isolated from a smear-ripened cheese.</title>
        <authorList>
            <consortium name="US DOE Joint Genome Institute (JGI-PGF)"/>
            <person name="Walter F."/>
            <person name="Albersmeier A."/>
            <person name="Kalinowski J."/>
            <person name="Ruckert C."/>
        </authorList>
    </citation>
    <scope>NUCLEOTIDE SEQUENCE</scope>
    <source>
        <strain evidence="2">JCM 4956</strain>
    </source>
</reference>
<dbReference type="AlphaFoldDB" id="A0A918KDE5"/>
<reference evidence="2" key="2">
    <citation type="submission" date="2020-09" db="EMBL/GenBank/DDBJ databases">
        <authorList>
            <person name="Sun Q."/>
            <person name="Ohkuma M."/>
        </authorList>
    </citation>
    <scope>NUCLEOTIDE SEQUENCE</scope>
    <source>
        <strain evidence="2">JCM 4956</strain>
    </source>
</reference>
<evidence type="ECO:0000313" key="3">
    <source>
        <dbReference type="Proteomes" id="UP000645555"/>
    </source>
</evidence>
<name>A0A918KDE5_9ACTN</name>
<keyword evidence="1" id="KW-0732">Signal</keyword>
<organism evidence="2 3">
    <name type="scientific">Streptomyces fructofermentans</name>
    <dbReference type="NCBI Taxonomy" id="152141"/>
    <lineage>
        <taxon>Bacteria</taxon>
        <taxon>Bacillati</taxon>
        <taxon>Actinomycetota</taxon>
        <taxon>Actinomycetes</taxon>
        <taxon>Kitasatosporales</taxon>
        <taxon>Streptomycetaceae</taxon>
        <taxon>Streptomyces</taxon>
    </lineage>
</organism>
<dbReference type="EMBL" id="BMWD01000008">
    <property type="protein sequence ID" value="GGX59340.1"/>
    <property type="molecule type" value="Genomic_DNA"/>
</dbReference>
<comment type="caution">
    <text evidence="2">The sequence shown here is derived from an EMBL/GenBank/DDBJ whole genome shotgun (WGS) entry which is preliminary data.</text>
</comment>
<sequence>MGPVRAVGIVAALIGSAPANAFDVADTDGVDRVEWLIRIGLAALGVAALDGSRPGRRRPLGFGAVVERGLHAPLCRGARARTGEIPLRRSARAVSFCAIHLEPGP</sequence>
<evidence type="ECO:0000313" key="2">
    <source>
        <dbReference type="EMBL" id="GGX59340.1"/>
    </source>
</evidence>
<dbReference type="Proteomes" id="UP000645555">
    <property type="component" value="Unassembled WGS sequence"/>
</dbReference>
<evidence type="ECO:0000256" key="1">
    <source>
        <dbReference type="SAM" id="SignalP"/>
    </source>
</evidence>